<gene>
    <name evidence="1" type="ORF">JRQ81_001225</name>
</gene>
<dbReference type="AlphaFoldDB" id="A0A9Q0Y6R9"/>
<dbReference type="OrthoDB" id="9050384at2759"/>
<evidence type="ECO:0000313" key="2">
    <source>
        <dbReference type="Proteomes" id="UP001142489"/>
    </source>
</evidence>
<reference evidence="1" key="1">
    <citation type="journal article" date="2023" name="DNA Res.">
        <title>Chromosome-level genome assembly of Phrynocephalus forsythii using third-generation DNA sequencing and Hi-C analysis.</title>
        <authorList>
            <person name="Qi Y."/>
            <person name="Zhao W."/>
            <person name="Zhao Y."/>
            <person name="Niu C."/>
            <person name="Cao S."/>
            <person name="Zhang Y."/>
        </authorList>
    </citation>
    <scope>NUCLEOTIDE SEQUENCE</scope>
    <source>
        <tissue evidence="1">Muscle</tissue>
    </source>
</reference>
<sequence>MPSEGPLDDSGHCYTPLMQLEITEELVLGAQTMASSWVATLQALKKESSRKQALALLASEQTEIRQATLDNRAAIDFKLLKLHLGSEAVPHMYWFNISDHSSAIHHQVQEFYSVTSHVTENVDPLWWSSIKAMLPNWGWVRQALIALLIVQGRKGGNKIWLCTFFTLQPNAWRCLVTSTVNDLPLLTSGRRE</sequence>
<evidence type="ECO:0000313" key="1">
    <source>
        <dbReference type="EMBL" id="KAJ7345275.1"/>
    </source>
</evidence>
<dbReference type="EMBL" id="JAPFRF010000001">
    <property type="protein sequence ID" value="KAJ7345275.1"/>
    <property type="molecule type" value="Genomic_DNA"/>
</dbReference>
<comment type="caution">
    <text evidence="1">The sequence shown here is derived from an EMBL/GenBank/DDBJ whole genome shotgun (WGS) entry which is preliminary data.</text>
</comment>
<name>A0A9Q0Y6R9_9SAUR</name>
<dbReference type="Proteomes" id="UP001142489">
    <property type="component" value="Unassembled WGS sequence"/>
</dbReference>
<accession>A0A9Q0Y6R9</accession>
<dbReference type="Gene3D" id="1.10.287.210">
    <property type="match status" value="1"/>
</dbReference>
<protein>
    <submittedName>
        <fullName evidence="1">Uncharacterized protein</fullName>
    </submittedName>
</protein>
<keyword evidence="2" id="KW-1185">Reference proteome</keyword>
<proteinExistence type="predicted"/>
<organism evidence="1 2">
    <name type="scientific">Phrynocephalus forsythii</name>
    <dbReference type="NCBI Taxonomy" id="171643"/>
    <lineage>
        <taxon>Eukaryota</taxon>
        <taxon>Metazoa</taxon>
        <taxon>Chordata</taxon>
        <taxon>Craniata</taxon>
        <taxon>Vertebrata</taxon>
        <taxon>Euteleostomi</taxon>
        <taxon>Lepidosauria</taxon>
        <taxon>Squamata</taxon>
        <taxon>Bifurcata</taxon>
        <taxon>Unidentata</taxon>
        <taxon>Episquamata</taxon>
        <taxon>Toxicofera</taxon>
        <taxon>Iguania</taxon>
        <taxon>Acrodonta</taxon>
        <taxon>Agamidae</taxon>
        <taxon>Agaminae</taxon>
        <taxon>Phrynocephalus</taxon>
    </lineage>
</organism>